<comment type="caution">
    <text evidence="1">The sequence shown here is derived from an EMBL/GenBank/DDBJ whole genome shotgun (WGS) entry which is preliminary data.</text>
</comment>
<evidence type="ECO:0000313" key="1">
    <source>
        <dbReference type="EMBL" id="PKB94293.1"/>
    </source>
</evidence>
<gene>
    <name evidence="1" type="ORF">RhiirA5_439130</name>
</gene>
<organism evidence="1 2">
    <name type="scientific">Rhizophagus irregularis</name>
    <dbReference type="NCBI Taxonomy" id="588596"/>
    <lineage>
        <taxon>Eukaryota</taxon>
        <taxon>Fungi</taxon>
        <taxon>Fungi incertae sedis</taxon>
        <taxon>Mucoromycota</taxon>
        <taxon>Glomeromycotina</taxon>
        <taxon>Glomeromycetes</taxon>
        <taxon>Glomerales</taxon>
        <taxon>Glomeraceae</taxon>
        <taxon>Rhizophagus</taxon>
    </lineage>
</organism>
<reference evidence="1 2" key="2">
    <citation type="submission" date="2017-09" db="EMBL/GenBank/DDBJ databases">
        <title>Extensive intraspecific genome diversity in a model arbuscular mycorrhizal fungus.</title>
        <authorList>
            <person name="Chen E.C."/>
            <person name="Morin E."/>
            <person name="Beaudet D."/>
            <person name="Noel J."/>
            <person name="Ndikumana S."/>
            <person name="Charron P."/>
            <person name="St-Onge C."/>
            <person name="Giorgi J."/>
            <person name="Grigoriev I.V."/>
            <person name="Roux C."/>
            <person name="Martin F.M."/>
            <person name="Corradi N."/>
        </authorList>
    </citation>
    <scope>NUCLEOTIDE SEQUENCE [LARGE SCALE GENOMIC DNA]</scope>
    <source>
        <strain evidence="1 2">A5</strain>
    </source>
</reference>
<reference evidence="1 2" key="1">
    <citation type="submission" date="2016-04" db="EMBL/GenBank/DDBJ databases">
        <title>Genome analyses suggest a sexual origin of heterokaryosis in a supposedly ancient asexual fungus.</title>
        <authorList>
            <person name="Ropars J."/>
            <person name="Sedzielewska K."/>
            <person name="Noel J."/>
            <person name="Charron P."/>
            <person name="Farinelli L."/>
            <person name="Marton T."/>
            <person name="Kruger M."/>
            <person name="Pelin A."/>
            <person name="Brachmann A."/>
            <person name="Corradi N."/>
        </authorList>
    </citation>
    <scope>NUCLEOTIDE SEQUENCE [LARGE SCALE GENOMIC DNA]</scope>
    <source>
        <strain evidence="1 2">A5</strain>
    </source>
</reference>
<dbReference type="Proteomes" id="UP000232722">
    <property type="component" value="Unassembled WGS sequence"/>
</dbReference>
<sequence>MGQFAERALHPVKVHLKRNPHQLYGDFMKELNIDDIPIPVPDSTPVYKKFEKNNLKISLCVYEWHNQNKCLDFHYISKRRGQIKNSKFTKVNK</sequence>
<name>A0A2N0NI90_9GLOM</name>
<protein>
    <submittedName>
        <fullName evidence="1">Uncharacterized protein</fullName>
    </submittedName>
</protein>
<proteinExistence type="predicted"/>
<dbReference type="EMBL" id="LLXJ01006324">
    <property type="protein sequence ID" value="PKB94293.1"/>
    <property type="molecule type" value="Genomic_DNA"/>
</dbReference>
<accession>A0A2N0NI90</accession>
<dbReference type="VEuPathDB" id="FungiDB:RhiirA1_401727"/>
<evidence type="ECO:0000313" key="2">
    <source>
        <dbReference type="Proteomes" id="UP000232722"/>
    </source>
</evidence>
<dbReference type="AlphaFoldDB" id="A0A2N0NI90"/>